<comment type="caution">
    <text evidence="3">The sequence shown here is derived from an EMBL/GenBank/DDBJ whole genome shotgun (WGS) entry which is preliminary data.</text>
</comment>
<feature type="region of interest" description="Disordered" evidence="1">
    <location>
        <begin position="58"/>
        <end position="170"/>
    </location>
</feature>
<accession>A0ABR8VQN1</accession>
<proteinExistence type="predicted"/>
<sequence length="356" mass="40832">MGRKIYLGLLSLVIFLFTIPSYTSAHPGRTDSNGGHTCRTNCEKWGLEYGEYHYHNGGNSSGSSSGNGSGNSTNTGPSEPAQAPEVNNQALEEQRKQEELARQRAEEERKKAEEEARKRAEEAEKKRQKAIKERKLGEEEGAEKAEEDFDTSEKNDPDKHLDGKSSDYAEGFKKSYAASWKEKKEQKKYFQKGYEQGLDQEKIDLDDIPKKRHGIFEDGFKAGNEKREKEIEKQYKLGKKHGLKKQDPKPGNKDKEAFIEAYKKGYKLGIKETITKEGKKSAKTNYSVKIPKDYKKNKDYSKWYEQGFDSNKKAAEVRKAGFKKGQKFFSTSWVPKKYKEYKTLYKEAYRQGKSAK</sequence>
<feature type="compositionally biased region" description="Basic and acidic residues" evidence="1">
    <location>
        <begin position="244"/>
        <end position="254"/>
    </location>
</feature>
<feature type="region of interest" description="Disordered" evidence="1">
    <location>
        <begin position="235"/>
        <end position="254"/>
    </location>
</feature>
<organism evidence="3 4">
    <name type="scientific">Bacillus norwichensis</name>
    <dbReference type="NCBI Taxonomy" id="2762217"/>
    <lineage>
        <taxon>Bacteria</taxon>
        <taxon>Bacillati</taxon>
        <taxon>Bacillota</taxon>
        <taxon>Bacilli</taxon>
        <taxon>Bacillales</taxon>
        <taxon>Bacillaceae</taxon>
        <taxon>Bacillus</taxon>
    </lineage>
</organism>
<protein>
    <submittedName>
        <fullName evidence="3">YHYH domain-containing protein</fullName>
    </submittedName>
</protein>
<keyword evidence="2" id="KW-0732">Signal</keyword>
<reference evidence="3 4" key="1">
    <citation type="submission" date="2020-08" db="EMBL/GenBank/DDBJ databases">
        <title>A Genomic Blueprint of the Chicken Gut Microbiome.</title>
        <authorList>
            <person name="Gilroy R."/>
            <person name="Ravi A."/>
            <person name="Getino M."/>
            <person name="Pursley I."/>
            <person name="Horton D.L."/>
            <person name="Alikhan N.-F."/>
            <person name="Baker D."/>
            <person name="Gharbi K."/>
            <person name="Hall N."/>
            <person name="Watson M."/>
            <person name="Adriaenssens E.M."/>
            <person name="Foster-Nyarko E."/>
            <person name="Jarju S."/>
            <person name="Secka A."/>
            <person name="Antonio M."/>
            <person name="Oren A."/>
            <person name="Chaudhuri R."/>
            <person name="La Ragione R.M."/>
            <person name="Hildebrand F."/>
            <person name="Pallen M.J."/>
        </authorList>
    </citation>
    <scope>NUCLEOTIDE SEQUENCE [LARGE SCALE GENOMIC DNA]</scope>
    <source>
        <strain evidence="3 4">Sa1BUA2</strain>
    </source>
</reference>
<feature type="compositionally biased region" description="Low complexity" evidence="1">
    <location>
        <begin position="58"/>
        <end position="76"/>
    </location>
</feature>
<feature type="compositionally biased region" description="Basic and acidic residues" evidence="1">
    <location>
        <begin position="151"/>
        <end position="170"/>
    </location>
</feature>
<name>A0ABR8VQN1_9BACI</name>
<dbReference type="InterPro" id="IPR047773">
    <property type="entry name" value="YHYH_dom_bact"/>
</dbReference>
<feature type="compositionally biased region" description="Basic and acidic residues" evidence="1">
    <location>
        <begin position="92"/>
        <end position="144"/>
    </location>
</feature>
<feature type="chain" id="PRO_5045911681" evidence="2">
    <location>
        <begin position="26"/>
        <end position="356"/>
    </location>
</feature>
<dbReference type="Proteomes" id="UP000648182">
    <property type="component" value="Unassembled WGS sequence"/>
</dbReference>
<gene>
    <name evidence="3" type="ORF">H9631_18640</name>
</gene>
<evidence type="ECO:0000313" key="3">
    <source>
        <dbReference type="EMBL" id="MBD8007084.1"/>
    </source>
</evidence>
<dbReference type="RefSeq" id="WP_191815501.1">
    <property type="nucleotide sequence ID" value="NZ_JACSPV010000046.1"/>
</dbReference>
<dbReference type="NCBIfam" id="NF033223">
    <property type="entry name" value="YHYH_alt"/>
    <property type="match status" value="1"/>
</dbReference>
<dbReference type="EMBL" id="JACSPV010000046">
    <property type="protein sequence ID" value="MBD8007084.1"/>
    <property type="molecule type" value="Genomic_DNA"/>
</dbReference>
<feature type="signal peptide" evidence="2">
    <location>
        <begin position="1"/>
        <end position="25"/>
    </location>
</feature>
<evidence type="ECO:0000256" key="2">
    <source>
        <dbReference type="SAM" id="SignalP"/>
    </source>
</evidence>
<evidence type="ECO:0000256" key="1">
    <source>
        <dbReference type="SAM" id="MobiDB-lite"/>
    </source>
</evidence>
<keyword evidence="4" id="KW-1185">Reference proteome</keyword>
<evidence type="ECO:0000313" key="4">
    <source>
        <dbReference type="Proteomes" id="UP000648182"/>
    </source>
</evidence>